<reference evidence="5" key="1">
    <citation type="submission" date="2016-11" db="UniProtKB">
        <authorList>
            <consortium name="WormBaseParasite"/>
        </authorList>
    </citation>
    <scope>IDENTIFICATION</scope>
</reference>
<accession>A0A1I7ZB72</accession>
<dbReference type="PANTHER" id="PTHR37437:SF4">
    <property type="entry name" value="LIPOCALIN-RELATED PROTEIN"/>
    <property type="match status" value="1"/>
</dbReference>
<dbReference type="InterPro" id="IPR012674">
    <property type="entry name" value="Calycin"/>
</dbReference>
<feature type="compositionally biased region" description="Low complexity" evidence="1">
    <location>
        <begin position="220"/>
        <end position="234"/>
    </location>
</feature>
<evidence type="ECO:0000256" key="1">
    <source>
        <dbReference type="SAM" id="MobiDB-lite"/>
    </source>
</evidence>
<name>A0A1I7ZB72_9BILA</name>
<evidence type="ECO:0000313" key="4">
    <source>
        <dbReference type="Proteomes" id="UP000095287"/>
    </source>
</evidence>
<feature type="signal peptide" evidence="2">
    <location>
        <begin position="1"/>
        <end position="21"/>
    </location>
</feature>
<feature type="domain" description="Lipocalin" evidence="3">
    <location>
        <begin position="356"/>
        <end position="517"/>
    </location>
</feature>
<dbReference type="PANTHER" id="PTHR37437">
    <property type="entry name" value="LIPOCALIN-RELATED PROTEIN-RELATED"/>
    <property type="match status" value="1"/>
</dbReference>
<evidence type="ECO:0000259" key="3">
    <source>
        <dbReference type="Pfam" id="PF24976"/>
    </source>
</evidence>
<evidence type="ECO:0000256" key="2">
    <source>
        <dbReference type="SAM" id="SignalP"/>
    </source>
</evidence>
<dbReference type="Gene3D" id="2.40.128.20">
    <property type="match status" value="1"/>
</dbReference>
<proteinExistence type="predicted"/>
<feature type="chain" id="PRO_5009313204" evidence="2">
    <location>
        <begin position="22"/>
        <end position="527"/>
    </location>
</feature>
<feature type="region of interest" description="Disordered" evidence="1">
    <location>
        <begin position="154"/>
        <end position="249"/>
    </location>
</feature>
<dbReference type="InterPro" id="IPR056868">
    <property type="entry name" value="Lipocalin_dom_nem"/>
</dbReference>
<dbReference type="WBParaSite" id="L893_g24603.t1">
    <property type="protein sequence ID" value="L893_g24603.t1"/>
    <property type="gene ID" value="L893_g24603"/>
</dbReference>
<organism evidence="4 5">
    <name type="scientific">Steinernema glaseri</name>
    <dbReference type="NCBI Taxonomy" id="37863"/>
    <lineage>
        <taxon>Eukaryota</taxon>
        <taxon>Metazoa</taxon>
        <taxon>Ecdysozoa</taxon>
        <taxon>Nematoda</taxon>
        <taxon>Chromadorea</taxon>
        <taxon>Rhabditida</taxon>
        <taxon>Tylenchina</taxon>
        <taxon>Panagrolaimomorpha</taxon>
        <taxon>Strongyloidoidea</taxon>
        <taxon>Steinernematidae</taxon>
        <taxon>Steinernema</taxon>
    </lineage>
</organism>
<keyword evidence="4" id="KW-1185">Reference proteome</keyword>
<evidence type="ECO:0000313" key="5">
    <source>
        <dbReference type="WBParaSite" id="L893_g24603.t1"/>
    </source>
</evidence>
<feature type="compositionally biased region" description="Basic and acidic residues" evidence="1">
    <location>
        <begin position="185"/>
        <end position="196"/>
    </location>
</feature>
<dbReference type="Proteomes" id="UP000095287">
    <property type="component" value="Unplaced"/>
</dbReference>
<keyword evidence="2" id="KW-0732">Signal</keyword>
<dbReference type="Pfam" id="PF24976">
    <property type="entry name" value="Lipocalin_10"/>
    <property type="match status" value="1"/>
</dbReference>
<dbReference type="AlphaFoldDB" id="A0A1I7ZB72"/>
<dbReference type="SUPFAM" id="SSF50814">
    <property type="entry name" value="Lipocalins"/>
    <property type="match status" value="1"/>
</dbReference>
<protein>
    <submittedName>
        <fullName evidence="5">Lipocln_cytosolic_FA-bd_dom domain-containing protein</fullName>
    </submittedName>
</protein>
<sequence>MGALVQVGLLLLAALATPALSQLDAFALPSAQQYAPKPTVPPEFKSFFELDGHAREFVDSLIGPRPGGFFPEKPFEVASAFTPQASGGHPAPQISQLERGLEQFFTGNPSPGGSQFQLPPGFGQGFSLNNGNQPVASFSQNSQPISAIVDEAVEGSGSEPSSSIHGIPNVFPTLPKVPTRNVDSTPRRVSSDRMPEIPKFLTSPDVPEGGFGPSSEIRRSPASVSDVPSSSATDNSEYGGLNEEEPRSHGGLIGTVFNLLGLNKDKKPLDPKAFAELFTGNRSPLPGKNILSSALYDWMTVGALKDNSTTETNSSAPITLTSAQQAAIGENLEMIQNLITQPSSPLCNPKPEPVSSFNIDAFMGQWYQVVYSPPLSPRPCSMVTYKKMADINNGGVGTIFEIFQYATDGTPYGKPDISSGYAIMKQQGELIFRTSNNQDDVNVHVLAVGPINRNGEYEYAIMSTNCNYPLYVYARDPVAYKQKYEAVVTQELDKLGMVSTFSRILNIIAPVDNSMCSFPPSLFSIRG</sequence>